<dbReference type="PaxDb" id="880073-Calab_1810"/>
<dbReference type="PANTHER" id="PTHR43429:SF1">
    <property type="entry name" value="NAD(P)H SULFUR OXIDOREDUCTASE (COA-DEPENDENT)"/>
    <property type="match status" value="1"/>
</dbReference>
<evidence type="ECO:0000313" key="9">
    <source>
        <dbReference type="EMBL" id="APF17304.1"/>
    </source>
</evidence>
<dbReference type="OrthoDB" id="9802028at2"/>
<dbReference type="InParanoid" id="H1XSZ7"/>
<dbReference type="FunCoup" id="H1XSZ7">
    <property type="interactions" value="88"/>
</dbReference>
<dbReference type="Pfam" id="PF02852">
    <property type="entry name" value="Pyr_redox_dim"/>
    <property type="match status" value="1"/>
</dbReference>
<dbReference type="HOGENOM" id="CLU_003291_1_3_0"/>
<evidence type="ECO:0000259" key="8">
    <source>
        <dbReference type="Pfam" id="PF07992"/>
    </source>
</evidence>
<evidence type="ECO:0000259" key="7">
    <source>
        <dbReference type="Pfam" id="PF02852"/>
    </source>
</evidence>
<dbReference type="SUPFAM" id="SSF51905">
    <property type="entry name" value="FAD/NAD(P)-binding domain"/>
    <property type="match status" value="1"/>
</dbReference>
<evidence type="ECO:0000256" key="3">
    <source>
        <dbReference type="ARBA" id="ARBA00022630"/>
    </source>
</evidence>
<accession>H1XSZ7</accession>
<evidence type="ECO:0000313" key="11">
    <source>
        <dbReference type="Proteomes" id="UP000004671"/>
    </source>
</evidence>
<evidence type="ECO:0000256" key="1">
    <source>
        <dbReference type="ARBA" id="ARBA00001974"/>
    </source>
</evidence>
<dbReference type="InterPro" id="IPR023753">
    <property type="entry name" value="FAD/NAD-binding_dom"/>
</dbReference>
<feature type="domain" description="FAD/NAD(P)-binding" evidence="8">
    <location>
        <begin position="7"/>
        <end position="294"/>
    </location>
</feature>
<organism evidence="10 11">
    <name type="scientific">Caldithrix abyssi DSM 13497</name>
    <dbReference type="NCBI Taxonomy" id="880073"/>
    <lineage>
        <taxon>Bacteria</taxon>
        <taxon>Pseudomonadati</taxon>
        <taxon>Calditrichota</taxon>
        <taxon>Calditrichia</taxon>
        <taxon>Calditrichales</taxon>
        <taxon>Calditrichaceae</taxon>
        <taxon>Caldithrix</taxon>
    </lineage>
</organism>
<evidence type="ECO:0000313" key="10">
    <source>
        <dbReference type="EMBL" id="EHO41426.1"/>
    </source>
</evidence>
<reference evidence="9 12" key="2">
    <citation type="submission" date="2016-11" db="EMBL/GenBank/DDBJ databases">
        <title>Genomic analysis of Caldithrix abyssi and proposal of a novel bacterial phylum Caldithrichaeota.</title>
        <authorList>
            <person name="Kublanov I."/>
            <person name="Sigalova O."/>
            <person name="Gavrilov S."/>
            <person name="Lebedinsky A."/>
            <person name="Ivanova N."/>
            <person name="Daum C."/>
            <person name="Reddy T."/>
            <person name="Klenk H.P."/>
            <person name="Goker M."/>
            <person name="Reva O."/>
            <person name="Miroshnichenko M."/>
            <person name="Kyprides N."/>
            <person name="Woyke T."/>
            <person name="Gelfand M."/>
        </authorList>
    </citation>
    <scope>NUCLEOTIDE SEQUENCE [LARGE SCALE GENOMIC DNA]</scope>
    <source>
        <strain evidence="9 12">LF13</strain>
    </source>
</reference>
<dbReference type="KEGG" id="caby:Cabys_553"/>
<dbReference type="InterPro" id="IPR050260">
    <property type="entry name" value="FAD-bd_OxRdtase"/>
</dbReference>
<dbReference type="AlphaFoldDB" id="H1XSZ7"/>
<evidence type="ECO:0000313" key="12">
    <source>
        <dbReference type="Proteomes" id="UP000183868"/>
    </source>
</evidence>
<keyword evidence="11" id="KW-1185">Reference proteome</keyword>
<proteinExistence type="inferred from homology"/>
<dbReference type="Pfam" id="PF07992">
    <property type="entry name" value="Pyr_redox_2"/>
    <property type="match status" value="1"/>
</dbReference>
<keyword evidence="3" id="KW-0285">Flavoprotein</keyword>
<comment type="cofactor">
    <cofactor evidence="1">
        <name>FAD</name>
        <dbReference type="ChEBI" id="CHEBI:57692"/>
    </cofactor>
</comment>
<dbReference type="STRING" id="880073.Cabys_553"/>
<dbReference type="InterPro" id="IPR004099">
    <property type="entry name" value="Pyr_nucl-diS_OxRdtase_dimer"/>
</dbReference>
<evidence type="ECO:0000256" key="5">
    <source>
        <dbReference type="ARBA" id="ARBA00023002"/>
    </source>
</evidence>
<keyword evidence="6" id="KW-0676">Redox-active center</keyword>
<dbReference type="Proteomes" id="UP000183868">
    <property type="component" value="Chromosome"/>
</dbReference>
<dbReference type="EMBL" id="CM001402">
    <property type="protein sequence ID" value="EHO41426.1"/>
    <property type="molecule type" value="Genomic_DNA"/>
</dbReference>
<dbReference type="RefSeq" id="WP_006928555.1">
    <property type="nucleotide sequence ID" value="NZ_CM001402.1"/>
</dbReference>
<evidence type="ECO:0000256" key="2">
    <source>
        <dbReference type="ARBA" id="ARBA00009130"/>
    </source>
</evidence>
<dbReference type="Proteomes" id="UP000004671">
    <property type="component" value="Chromosome"/>
</dbReference>
<reference evidence="10 11" key="1">
    <citation type="submission" date="2011-09" db="EMBL/GenBank/DDBJ databases">
        <title>The permanent draft genome of Caldithrix abyssi DSM 13497.</title>
        <authorList>
            <consortium name="US DOE Joint Genome Institute (JGI-PGF)"/>
            <person name="Lucas S."/>
            <person name="Han J."/>
            <person name="Lapidus A."/>
            <person name="Bruce D."/>
            <person name="Goodwin L."/>
            <person name="Pitluck S."/>
            <person name="Peters L."/>
            <person name="Kyrpides N."/>
            <person name="Mavromatis K."/>
            <person name="Ivanova N."/>
            <person name="Mikhailova N."/>
            <person name="Chertkov O."/>
            <person name="Detter J.C."/>
            <person name="Tapia R."/>
            <person name="Han C."/>
            <person name="Land M."/>
            <person name="Hauser L."/>
            <person name="Markowitz V."/>
            <person name="Cheng J.-F."/>
            <person name="Hugenholtz P."/>
            <person name="Woyke T."/>
            <person name="Wu D."/>
            <person name="Spring S."/>
            <person name="Brambilla E."/>
            <person name="Klenk H.-P."/>
            <person name="Eisen J.A."/>
        </authorList>
    </citation>
    <scope>NUCLEOTIDE SEQUENCE [LARGE SCALE GENOMIC DNA]</scope>
    <source>
        <strain evidence="10 11">DSM 13497</strain>
    </source>
</reference>
<dbReference type="PANTHER" id="PTHR43429">
    <property type="entry name" value="PYRIDINE NUCLEOTIDE-DISULFIDE OXIDOREDUCTASE DOMAIN-CONTAINING"/>
    <property type="match status" value="1"/>
</dbReference>
<keyword evidence="5" id="KW-0560">Oxidoreductase</keyword>
<comment type="similarity">
    <text evidence="2">Belongs to the class-III pyridine nucleotide-disulfide oxidoreductase family.</text>
</comment>
<name>H1XSZ7_CALAY</name>
<sequence length="455" mass="49144">MAKPEKHLLIIGGNAAGLSAARRARRNDPRLKITVLEKSGIVSYGACGLPYYISDVIKDEKALLVLPVDALVKDGIDVLLNHEVVEMNVRERSVYVRTAEQFQKIQYDWLIIASGARPIEPDIPGRDLDGVYTVRSLEKAAQLKNELISGKHRSAVVIGGGYIGLEMAEALTRQGLKVTVIEQKSQVLPYIDSDMAALVESEMTGRGVALKTSTAAVRIIGEQAVRGVETDGGEILSCSLVILAVGVRPNADFAGLAGIELGPSGAIRTDDYLRTNVLNVYAAGDCAQVKNTVTNKFEYFPLGTTANKQGRVAGDNATGRRQKFSGVVGAAVVEAFGLEIARTGITEAHALKLRMPVKSVTIKGTSRAGYFPGKKEIYVKLIFDFLSGRLLGAQMIGKEGVAKRLDVLSTALQQKLTVQELSELDLSYAPPFAPVWDPLLIAANQAQKLVWARRY</sequence>
<dbReference type="SUPFAM" id="SSF55424">
    <property type="entry name" value="FAD/NAD-linked reductases, dimerisation (C-terminal) domain"/>
    <property type="match status" value="1"/>
</dbReference>
<feature type="domain" description="Pyridine nucleotide-disulphide oxidoreductase dimerisation" evidence="7">
    <location>
        <begin position="336"/>
        <end position="434"/>
    </location>
</feature>
<keyword evidence="4" id="KW-0274">FAD</keyword>
<dbReference type="EMBL" id="CP018099">
    <property type="protein sequence ID" value="APF17304.1"/>
    <property type="molecule type" value="Genomic_DNA"/>
</dbReference>
<dbReference type="eggNOG" id="COG0446">
    <property type="taxonomic scope" value="Bacteria"/>
</dbReference>
<evidence type="ECO:0000256" key="4">
    <source>
        <dbReference type="ARBA" id="ARBA00022827"/>
    </source>
</evidence>
<dbReference type="InterPro" id="IPR016156">
    <property type="entry name" value="FAD/NAD-linked_Rdtase_dimer_sf"/>
</dbReference>
<protein>
    <submittedName>
        <fullName evidence="10">FAD-dependent pyridine nucleotide-disulfide oxidoreductase</fullName>
    </submittedName>
    <submittedName>
        <fullName evidence="9">NADPH-dependent 2,4-dienoyl-CoA reductase, sulfur reductase</fullName>
    </submittedName>
</protein>
<dbReference type="GO" id="GO:0016491">
    <property type="term" value="F:oxidoreductase activity"/>
    <property type="evidence" value="ECO:0007669"/>
    <property type="project" value="UniProtKB-KW"/>
</dbReference>
<dbReference type="PRINTS" id="PR00411">
    <property type="entry name" value="PNDRDTASEI"/>
</dbReference>
<dbReference type="Gene3D" id="3.50.50.60">
    <property type="entry name" value="FAD/NAD(P)-binding domain"/>
    <property type="match status" value="2"/>
</dbReference>
<gene>
    <name evidence="9" type="ORF">Cabys_553</name>
    <name evidence="10" type="ORF">Calab_1810</name>
</gene>
<dbReference type="PRINTS" id="PR00368">
    <property type="entry name" value="FADPNR"/>
</dbReference>
<evidence type="ECO:0000256" key="6">
    <source>
        <dbReference type="ARBA" id="ARBA00023284"/>
    </source>
</evidence>
<dbReference type="InterPro" id="IPR036188">
    <property type="entry name" value="FAD/NAD-bd_sf"/>
</dbReference>